<organism evidence="3 4">
    <name type="scientific">Ruminiclostridium sufflavum DSM 19573</name>
    <dbReference type="NCBI Taxonomy" id="1121337"/>
    <lineage>
        <taxon>Bacteria</taxon>
        <taxon>Bacillati</taxon>
        <taxon>Bacillota</taxon>
        <taxon>Clostridia</taxon>
        <taxon>Eubacteriales</taxon>
        <taxon>Oscillospiraceae</taxon>
        <taxon>Ruminiclostridium</taxon>
    </lineage>
</organism>
<evidence type="ECO:0000313" key="3">
    <source>
        <dbReference type="EMBL" id="PYG88744.1"/>
    </source>
</evidence>
<keyword evidence="3" id="KW-0808">Transferase</keyword>
<comment type="similarity">
    <text evidence="1">Belongs to the pseudomonas-type ThrB family.</text>
</comment>
<dbReference type="RefSeq" id="WP_110461167.1">
    <property type="nucleotide sequence ID" value="NZ_QKMR01000005.1"/>
</dbReference>
<evidence type="ECO:0000313" key="4">
    <source>
        <dbReference type="Proteomes" id="UP000248132"/>
    </source>
</evidence>
<dbReference type="Pfam" id="PF01636">
    <property type="entry name" value="APH"/>
    <property type="match status" value="1"/>
</dbReference>
<dbReference type="InterPro" id="IPR002575">
    <property type="entry name" value="Aminoglycoside_PTrfase"/>
</dbReference>
<dbReference type="PANTHER" id="PTHR21064">
    <property type="entry name" value="AMINOGLYCOSIDE PHOSPHOTRANSFERASE DOMAIN-CONTAINING PROTEIN-RELATED"/>
    <property type="match status" value="1"/>
</dbReference>
<dbReference type="EMBL" id="QKMR01000005">
    <property type="protein sequence ID" value="PYG88744.1"/>
    <property type="molecule type" value="Genomic_DNA"/>
</dbReference>
<dbReference type="GO" id="GO:0019202">
    <property type="term" value="F:amino acid kinase activity"/>
    <property type="evidence" value="ECO:0007669"/>
    <property type="project" value="TreeGrafter"/>
</dbReference>
<dbReference type="OrthoDB" id="4030632at2"/>
<evidence type="ECO:0000259" key="2">
    <source>
        <dbReference type="Pfam" id="PF01636"/>
    </source>
</evidence>
<accession>A0A318Y090</accession>
<keyword evidence="4" id="KW-1185">Reference proteome</keyword>
<evidence type="ECO:0000256" key="1">
    <source>
        <dbReference type="ARBA" id="ARBA00038240"/>
    </source>
</evidence>
<dbReference type="SUPFAM" id="SSF56112">
    <property type="entry name" value="Protein kinase-like (PK-like)"/>
    <property type="match status" value="1"/>
</dbReference>
<sequence length="334" mass="38817">MRYAFDTPDEILASVKACFPVLYNIESAYSISLLKFSENYTFLIDLKGEQRIFRVNRPGYHTLEELKSEVSWMDTLRSETGLIFPEVICGRNKEPVQSFRNEQSGRIYFCSMFTFMTGNIVGSLSGGELLEKMCSIGEITAKLHKCSIKNNFKLKRFEWNFEAFFGNNPRWGDWRKFKELTPYEIKLIGKVIFVMRNRLEKFGKNSARYGLIHSDLHLSNIIAEGAAVKVIDFDDCGYGWYLYDLGCSLVEYSNGLEELIDSWLKGYEKERPLSEEEKEELPTFVLMRRIIRLAWLSSRSDSDTAKKLDKDYLTKTIELCIKYLTANEQEVLYG</sequence>
<dbReference type="Gene3D" id="3.90.1200.10">
    <property type="match status" value="1"/>
</dbReference>
<protein>
    <submittedName>
        <fullName evidence="3">Ser/Thr protein kinase RdoA (MazF antagonist)</fullName>
    </submittedName>
</protein>
<dbReference type="PANTHER" id="PTHR21064:SF6">
    <property type="entry name" value="AMINOGLYCOSIDE PHOSPHOTRANSFERASE DOMAIN-CONTAINING PROTEIN"/>
    <property type="match status" value="1"/>
</dbReference>
<gene>
    <name evidence="3" type="ORF">LY28_01098</name>
</gene>
<comment type="caution">
    <text evidence="3">The sequence shown here is derived from an EMBL/GenBank/DDBJ whole genome shotgun (WGS) entry which is preliminary data.</text>
</comment>
<dbReference type="InterPro" id="IPR050249">
    <property type="entry name" value="Pseudomonas-type_ThrB"/>
</dbReference>
<dbReference type="AlphaFoldDB" id="A0A318Y090"/>
<feature type="domain" description="Aminoglycoside phosphotransferase" evidence="2">
    <location>
        <begin position="38"/>
        <end position="268"/>
    </location>
</feature>
<reference evidence="3 4" key="1">
    <citation type="submission" date="2018-06" db="EMBL/GenBank/DDBJ databases">
        <title>Genomic Encyclopedia of Type Strains, Phase I: the one thousand microbial genomes (KMG-I) project.</title>
        <authorList>
            <person name="Kyrpides N."/>
        </authorList>
    </citation>
    <scope>NUCLEOTIDE SEQUENCE [LARGE SCALE GENOMIC DNA]</scope>
    <source>
        <strain evidence="3 4">DSM 19573</strain>
    </source>
</reference>
<proteinExistence type="inferred from homology"/>
<name>A0A318Y090_9FIRM</name>
<dbReference type="Proteomes" id="UP000248132">
    <property type="component" value="Unassembled WGS sequence"/>
</dbReference>
<keyword evidence="3" id="KW-0418">Kinase</keyword>
<dbReference type="InterPro" id="IPR011009">
    <property type="entry name" value="Kinase-like_dom_sf"/>
</dbReference>